<comment type="caution">
    <text evidence="2">The sequence shown here is derived from an EMBL/GenBank/DDBJ whole genome shotgun (WGS) entry which is preliminary data.</text>
</comment>
<gene>
    <name evidence="2" type="ORF">HYALB_00012585</name>
</gene>
<feature type="compositionally biased region" description="Pro residues" evidence="1">
    <location>
        <begin position="47"/>
        <end position="57"/>
    </location>
</feature>
<evidence type="ECO:0000313" key="2">
    <source>
        <dbReference type="EMBL" id="CAG8977300.1"/>
    </source>
</evidence>
<dbReference type="EMBL" id="CAJVRM010000212">
    <property type="protein sequence ID" value="CAG8977300.1"/>
    <property type="molecule type" value="Genomic_DNA"/>
</dbReference>
<proteinExistence type="predicted"/>
<dbReference type="AlphaFoldDB" id="A0A9N9LKZ0"/>
<name>A0A9N9LKZ0_9HELO</name>
<organism evidence="2 3">
    <name type="scientific">Hymenoscyphus albidus</name>
    <dbReference type="NCBI Taxonomy" id="595503"/>
    <lineage>
        <taxon>Eukaryota</taxon>
        <taxon>Fungi</taxon>
        <taxon>Dikarya</taxon>
        <taxon>Ascomycota</taxon>
        <taxon>Pezizomycotina</taxon>
        <taxon>Leotiomycetes</taxon>
        <taxon>Helotiales</taxon>
        <taxon>Helotiaceae</taxon>
        <taxon>Hymenoscyphus</taxon>
    </lineage>
</organism>
<dbReference type="Proteomes" id="UP000701801">
    <property type="component" value="Unassembled WGS sequence"/>
</dbReference>
<evidence type="ECO:0000256" key="1">
    <source>
        <dbReference type="SAM" id="MobiDB-lite"/>
    </source>
</evidence>
<sequence>MPCHERAQSNSQPMSISTQPDPVTHETIRQQKQAKEKKKTYSKPQPAQRPRPSPPYAPHTALPSQRATQIDAAMA</sequence>
<accession>A0A9N9LKZ0</accession>
<protein>
    <submittedName>
        <fullName evidence="2">Uncharacterized protein</fullName>
    </submittedName>
</protein>
<keyword evidence="3" id="KW-1185">Reference proteome</keyword>
<feature type="compositionally biased region" description="Polar residues" evidence="1">
    <location>
        <begin position="8"/>
        <end position="21"/>
    </location>
</feature>
<reference evidence="2" key="1">
    <citation type="submission" date="2021-07" db="EMBL/GenBank/DDBJ databases">
        <authorList>
            <person name="Durling M."/>
        </authorList>
    </citation>
    <scope>NUCLEOTIDE SEQUENCE</scope>
</reference>
<feature type="region of interest" description="Disordered" evidence="1">
    <location>
        <begin position="1"/>
        <end position="75"/>
    </location>
</feature>
<evidence type="ECO:0000313" key="3">
    <source>
        <dbReference type="Proteomes" id="UP000701801"/>
    </source>
</evidence>